<protein>
    <submittedName>
        <fullName evidence="3">Class I SAM-dependent methyltransferase</fullName>
    </submittedName>
</protein>
<dbReference type="Pfam" id="PF13649">
    <property type="entry name" value="Methyltransf_25"/>
    <property type="match status" value="1"/>
</dbReference>
<reference evidence="3 4" key="1">
    <citation type="submission" date="2018-07" db="EMBL/GenBank/DDBJ databases">
        <title>Parabacteroides acidifaciens nov. sp., isolated from human feces.</title>
        <authorList>
            <person name="Wang Y.J."/>
        </authorList>
    </citation>
    <scope>NUCLEOTIDE SEQUENCE [LARGE SCALE GENOMIC DNA]</scope>
    <source>
        <strain evidence="3 4">426-9</strain>
    </source>
</reference>
<dbReference type="GO" id="GO:0008168">
    <property type="term" value="F:methyltransferase activity"/>
    <property type="evidence" value="ECO:0007669"/>
    <property type="project" value="UniProtKB-KW"/>
</dbReference>
<gene>
    <name evidence="3" type="ORF">DWU89_03850</name>
    <name evidence="2" type="ORF">H8784_03800</name>
</gene>
<proteinExistence type="predicted"/>
<keyword evidence="3" id="KW-0808">Transferase</keyword>
<dbReference type="InterPro" id="IPR029063">
    <property type="entry name" value="SAM-dependent_MTases_sf"/>
</dbReference>
<sequence>MINNALAIKFWKQRAQNVIDPKVVKVNSCNDFTSYDVNFILKFVCSKTTLLDIASGTGMTINKLYDKVLKIVAVEKFSQFTKEIIQSPNIEIYNEDILTFAIDEKFDLITMFGIVQYFNEEEVKNIYEKYYNYLLPSGHLIIKSQFGLKETVTISGYSSEIKTDYYSQYRTLDLEVNMLRKVGFKNIVSYDIYPPECNRWSNTHFYAIVAEK</sequence>
<dbReference type="AlphaFoldDB" id="A0A3D8HHZ7"/>
<dbReference type="InterPro" id="IPR041698">
    <property type="entry name" value="Methyltransf_25"/>
</dbReference>
<feature type="domain" description="Methyltransferase" evidence="1">
    <location>
        <begin position="51"/>
        <end position="138"/>
    </location>
</feature>
<organism evidence="3 4">
    <name type="scientific">Parabacteroides acidifaciens</name>
    <dbReference type="NCBI Taxonomy" id="2290935"/>
    <lineage>
        <taxon>Bacteria</taxon>
        <taxon>Pseudomonadati</taxon>
        <taxon>Bacteroidota</taxon>
        <taxon>Bacteroidia</taxon>
        <taxon>Bacteroidales</taxon>
        <taxon>Tannerellaceae</taxon>
        <taxon>Parabacteroides</taxon>
    </lineage>
</organism>
<dbReference type="SUPFAM" id="SSF53335">
    <property type="entry name" value="S-adenosyl-L-methionine-dependent methyltransferases"/>
    <property type="match status" value="1"/>
</dbReference>
<evidence type="ECO:0000313" key="3">
    <source>
        <dbReference type="EMBL" id="RDU50596.1"/>
    </source>
</evidence>
<dbReference type="Proteomes" id="UP000629596">
    <property type="component" value="Unassembled WGS sequence"/>
</dbReference>
<dbReference type="EMBL" id="QREV01000005">
    <property type="protein sequence ID" value="RDU50596.1"/>
    <property type="molecule type" value="Genomic_DNA"/>
</dbReference>
<name>A0A3D8HHZ7_9BACT</name>
<reference evidence="2 5" key="2">
    <citation type="submission" date="2020-08" db="EMBL/GenBank/DDBJ databases">
        <title>Genome public.</title>
        <authorList>
            <person name="Liu C."/>
            <person name="Sun Q."/>
        </authorList>
    </citation>
    <scope>NUCLEOTIDE SEQUENCE [LARGE SCALE GENOMIC DNA]</scope>
    <source>
        <strain evidence="2 5">426_9</strain>
    </source>
</reference>
<evidence type="ECO:0000259" key="1">
    <source>
        <dbReference type="Pfam" id="PF13649"/>
    </source>
</evidence>
<dbReference type="Proteomes" id="UP000256321">
    <property type="component" value="Unassembled WGS sequence"/>
</dbReference>
<keyword evidence="5" id="KW-1185">Reference proteome</keyword>
<evidence type="ECO:0000313" key="2">
    <source>
        <dbReference type="EMBL" id="MBC8600841.1"/>
    </source>
</evidence>
<accession>A0A3D8HHZ7</accession>
<dbReference type="Gene3D" id="3.40.50.150">
    <property type="entry name" value="Vaccinia Virus protein VP39"/>
    <property type="match status" value="1"/>
</dbReference>
<dbReference type="EMBL" id="JACRTI010000005">
    <property type="protein sequence ID" value="MBC8600841.1"/>
    <property type="molecule type" value="Genomic_DNA"/>
</dbReference>
<evidence type="ECO:0000313" key="4">
    <source>
        <dbReference type="Proteomes" id="UP000256321"/>
    </source>
</evidence>
<keyword evidence="3" id="KW-0489">Methyltransferase</keyword>
<comment type="caution">
    <text evidence="3">The sequence shown here is derived from an EMBL/GenBank/DDBJ whole genome shotgun (WGS) entry which is preliminary data.</text>
</comment>
<dbReference type="GO" id="GO:0032259">
    <property type="term" value="P:methylation"/>
    <property type="evidence" value="ECO:0007669"/>
    <property type="project" value="UniProtKB-KW"/>
</dbReference>
<evidence type="ECO:0000313" key="5">
    <source>
        <dbReference type="Proteomes" id="UP000629596"/>
    </source>
</evidence>